<feature type="transmembrane region" description="Helical" evidence="1">
    <location>
        <begin position="93"/>
        <end position="111"/>
    </location>
</feature>
<dbReference type="Pfam" id="PF09413">
    <property type="entry name" value="DUF2007"/>
    <property type="match status" value="1"/>
</dbReference>
<sequence>MKCVYQAGEGLEAHMVAGLLEQVGIAAQVRGDLLQGGVGELPAAGLASVWVDDEDVCRARDVIAEYEQQQSQDSLLPGRAVEKASGAGAFRSGLILGVVLGLVLGLLAGHVRAESPPRSLVGSVAHIPGLANLDQSGPFIELLRAMDDVLPAVSVKIRVSPFIRSIHDASTGVADFHMPMIRNPALDLPSLPWRYVERPMGEVCMVLYSSARQRLTGQQAISGAQQGGLRLATLRANLDLFALPLEGVTELRQGLALVARGRLDGFIGAQEETDNMLRSSGLENIHRSLFRCYDDVLIVPKGAAGDRTAALLEEALDALEAQGRLAPLHGRVHQPYQDWQPY</sequence>
<dbReference type="InterPro" id="IPR018551">
    <property type="entry name" value="DUF2007"/>
</dbReference>
<organism evidence="3 4">
    <name type="scientific">Alcanivorax profundi</name>
    <dbReference type="NCBI Taxonomy" id="2338368"/>
    <lineage>
        <taxon>Bacteria</taxon>
        <taxon>Pseudomonadati</taxon>
        <taxon>Pseudomonadota</taxon>
        <taxon>Gammaproteobacteria</taxon>
        <taxon>Oceanospirillales</taxon>
        <taxon>Alcanivoracaceae</taxon>
        <taxon>Alcanivorax</taxon>
    </lineage>
</organism>
<keyword evidence="4" id="KW-1185">Reference proteome</keyword>
<keyword evidence="1" id="KW-0812">Transmembrane</keyword>
<gene>
    <name evidence="3" type="ORF">D4A39_14885</name>
</gene>
<evidence type="ECO:0000313" key="3">
    <source>
        <dbReference type="EMBL" id="RJG16527.1"/>
    </source>
</evidence>
<feature type="domain" description="DUF2007" evidence="2">
    <location>
        <begin position="1"/>
        <end position="67"/>
    </location>
</feature>
<proteinExistence type="predicted"/>
<evidence type="ECO:0000313" key="4">
    <source>
        <dbReference type="Proteomes" id="UP000283734"/>
    </source>
</evidence>
<dbReference type="SUPFAM" id="SSF53850">
    <property type="entry name" value="Periplasmic binding protein-like II"/>
    <property type="match status" value="1"/>
</dbReference>
<keyword evidence="1" id="KW-1133">Transmembrane helix</keyword>
<dbReference type="Proteomes" id="UP000283734">
    <property type="component" value="Unassembled WGS sequence"/>
</dbReference>
<keyword evidence="1" id="KW-0472">Membrane</keyword>
<accession>A0A418XUZ7</accession>
<evidence type="ECO:0000259" key="2">
    <source>
        <dbReference type="Pfam" id="PF09413"/>
    </source>
</evidence>
<evidence type="ECO:0000256" key="1">
    <source>
        <dbReference type="SAM" id="Phobius"/>
    </source>
</evidence>
<dbReference type="AlphaFoldDB" id="A0A418XUZ7"/>
<dbReference type="EMBL" id="QYYA01000005">
    <property type="protein sequence ID" value="RJG16527.1"/>
    <property type="molecule type" value="Genomic_DNA"/>
</dbReference>
<reference evidence="3 4" key="1">
    <citation type="submission" date="2018-09" db="EMBL/GenBank/DDBJ databases">
        <title>Alcanivorax profundi sp. nov., isolated from 1000 m-depth seawater of the Mariana Trench.</title>
        <authorList>
            <person name="Liu J."/>
        </authorList>
    </citation>
    <scope>NUCLEOTIDE SEQUENCE [LARGE SCALE GENOMIC DNA]</scope>
    <source>
        <strain evidence="3 4">MTEO17</strain>
    </source>
</reference>
<comment type="caution">
    <text evidence="3">The sequence shown here is derived from an EMBL/GenBank/DDBJ whole genome shotgun (WGS) entry which is preliminary data.</text>
</comment>
<dbReference type="OrthoDB" id="6197669at2"/>
<name>A0A418XUZ7_9GAMM</name>
<protein>
    <submittedName>
        <fullName evidence="3">DUF2007 domain-containing protein</fullName>
    </submittedName>
</protein>